<organism evidence="1">
    <name type="scientific">Rhizophora mucronata</name>
    <name type="common">Asiatic mangrove</name>
    <dbReference type="NCBI Taxonomy" id="61149"/>
    <lineage>
        <taxon>Eukaryota</taxon>
        <taxon>Viridiplantae</taxon>
        <taxon>Streptophyta</taxon>
        <taxon>Embryophyta</taxon>
        <taxon>Tracheophyta</taxon>
        <taxon>Spermatophyta</taxon>
        <taxon>Magnoliopsida</taxon>
        <taxon>eudicotyledons</taxon>
        <taxon>Gunneridae</taxon>
        <taxon>Pentapetalae</taxon>
        <taxon>rosids</taxon>
        <taxon>fabids</taxon>
        <taxon>Malpighiales</taxon>
        <taxon>Rhizophoraceae</taxon>
        <taxon>Rhizophora</taxon>
    </lineage>
</organism>
<evidence type="ECO:0000313" key="1">
    <source>
        <dbReference type="EMBL" id="MBX36335.1"/>
    </source>
</evidence>
<dbReference type="AlphaFoldDB" id="A0A2P2N1H4"/>
<dbReference type="EMBL" id="GGEC01055851">
    <property type="protein sequence ID" value="MBX36335.1"/>
    <property type="molecule type" value="Transcribed_RNA"/>
</dbReference>
<accession>A0A2P2N1H4</accession>
<name>A0A2P2N1H4_RHIMU</name>
<reference evidence="1" key="1">
    <citation type="submission" date="2018-02" db="EMBL/GenBank/DDBJ databases">
        <title>Rhizophora mucronata_Transcriptome.</title>
        <authorList>
            <person name="Meera S.P."/>
            <person name="Sreeshan A."/>
            <person name="Augustine A."/>
        </authorList>
    </citation>
    <scope>NUCLEOTIDE SEQUENCE</scope>
    <source>
        <tissue evidence="1">Leaf</tissue>
    </source>
</reference>
<protein>
    <submittedName>
        <fullName evidence="1">Uncharacterized protein</fullName>
    </submittedName>
</protein>
<proteinExistence type="predicted"/>
<sequence>MYELCNGHLERKLLNFDVVSKPFSQVITKSNYATLIFEINCNLSIRSSKPMLCCYFQTNWDVCEGSVQDHHLGPLLIIVISALDRVNLYFCPCFQPNGLSCKEHVKG</sequence>